<evidence type="ECO:0000313" key="2">
    <source>
        <dbReference type="EMBL" id="KAB7890628.1"/>
    </source>
</evidence>
<dbReference type="AlphaFoldDB" id="A0A6L4WV51"/>
<feature type="domain" description="Multidrug resistance protein MdtA-like barrel-sandwich hybrid" evidence="1">
    <location>
        <begin position="69"/>
        <end position="230"/>
    </location>
</feature>
<evidence type="ECO:0000313" key="5">
    <source>
        <dbReference type="Proteomes" id="UP000472839"/>
    </source>
</evidence>
<evidence type="ECO:0000313" key="3">
    <source>
        <dbReference type="EMBL" id="KAB7892388.1"/>
    </source>
</evidence>
<evidence type="ECO:0000313" key="4">
    <source>
        <dbReference type="Proteomes" id="UP000461010"/>
    </source>
</evidence>
<dbReference type="PANTHER" id="PTHR30469">
    <property type="entry name" value="MULTIDRUG RESISTANCE PROTEIN MDTA"/>
    <property type="match status" value="1"/>
</dbReference>
<accession>A0A6L4WV51</accession>
<dbReference type="Proteomes" id="UP000472839">
    <property type="component" value="Unassembled WGS sequence"/>
</dbReference>
<sequence length="387" mass="43397">MKKLILFIILIVLVLAGIKLIKNKNDELANESFAVKPIFTVNVVKAKSKIVEERSTFIAKLESTLAPKISTKVAAYIKKVHVVENQEVKKGDLLISIDSKEIEKSLIQIKNSIKSIQLSIDSMNANVSSLRNETKASKSKLDRNKILYKVGGLSKEKFENSEVEYQLKKAKVDSTLKSIEAKTYELKAIENSYDSKKASLEYYNIKSPINGIVDSIMLKTGDMALAGKTILTLLSKEQKLTFTFSNSEIKKDLEVIVNNDSNNNVKTKISKILKSSDKFLYQAQIDLNTYLDLAIGSFVNIEVITKKQEAKALPINTILHRKDGTYVVLYEEDENKNAKFSFKKVEVLVQSEDYVITNPVIEQSVALASESKLVILPSSNNYTIVEK</sequence>
<dbReference type="GO" id="GO:0015562">
    <property type="term" value="F:efflux transmembrane transporter activity"/>
    <property type="evidence" value="ECO:0007669"/>
    <property type="project" value="TreeGrafter"/>
</dbReference>
<dbReference type="RefSeq" id="WP_152188223.1">
    <property type="nucleotide sequence ID" value="NZ_WFKI01000010.1"/>
</dbReference>
<dbReference type="Pfam" id="PF25917">
    <property type="entry name" value="BSH_RND"/>
    <property type="match status" value="1"/>
</dbReference>
<keyword evidence="4" id="KW-1185">Reference proteome</keyword>
<reference evidence="4 5" key="1">
    <citation type="submission" date="2019-10" db="EMBL/GenBank/DDBJ databases">
        <title>Poseidonibacter ostreae sp. nov., isolated from the gut of the Ostrea denselamellosa.</title>
        <authorList>
            <person name="Choi A."/>
        </authorList>
    </citation>
    <scope>NUCLEOTIDE SEQUENCE [LARGE SCALE GENOMIC DNA]</scope>
    <source>
        <strain evidence="2 5">SJOD-M-33</strain>
        <strain evidence="3 4">SJOD-M-5</strain>
    </source>
</reference>
<dbReference type="EMBL" id="WFKK01000004">
    <property type="protein sequence ID" value="KAB7890628.1"/>
    <property type="molecule type" value="Genomic_DNA"/>
</dbReference>
<dbReference type="GO" id="GO:1990281">
    <property type="term" value="C:efflux pump complex"/>
    <property type="evidence" value="ECO:0007669"/>
    <property type="project" value="TreeGrafter"/>
</dbReference>
<dbReference type="EMBL" id="WFKJ01000005">
    <property type="protein sequence ID" value="KAB7892388.1"/>
    <property type="molecule type" value="Genomic_DNA"/>
</dbReference>
<proteinExistence type="predicted"/>
<comment type="caution">
    <text evidence="2">The sequence shown here is derived from an EMBL/GenBank/DDBJ whole genome shotgun (WGS) entry which is preliminary data.</text>
</comment>
<gene>
    <name evidence="3" type="ORF">GBG18_02865</name>
    <name evidence="2" type="ORF">GBG19_02510</name>
</gene>
<organism evidence="2 5">
    <name type="scientific">Poseidonibacter ostreae</name>
    <dbReference type="NCBI Taxonomy" id="2654171"/>
    <lineage>
        <taxon>Bacteria</taxon>
        <taxon>Pseudomonadati</taxon>
        <taxon>Campylobacterota</taxon>
        <taxon>Epsilonproteobacteria</taxon>
        <taxon>Campylobacterales</taxon>
        <taxon>Arcobacteraceae</taxon>
        <taxon>Poseidonibacter</taxon>
    </lineage>
</organism>
<dbReference type="Gene3D" id="2.40.30.170">
    <property type="match status" value="1"/>
</dbReference>
<dbReference type="Gene3D" id="2.40.50.100">
    <property type="match status" value="1"/>
</dbReference>
<dbReference type="Proteomes" id="UP000461010">
    <property type="component" value="Unassembled WGS sequence"/>
</dbReference>
<dbReference type="SUPFAM" id="SSF111369">
    <property type="entry name" value="HlyD-like secretion proteins"/>
    <property type="match status" value="1"/>
</dbReference>
<dbReference type="PANTHER" id="PTHR30469:SF15">
    <property type="entry name" value="HLYD FAMILY OF SECRETION PROTEINS"/>
    <property type="match status" value="1"/>
</dbReference>
<name>A0A6L4WV51_9BACT</name>
<protein>
    <submittedName>
        <fullName evidence="2">Biotin/lipoyl-binding protein</fullName>
    </submittedName>
</protein>
<dbReference type="InterPro" id="IPR058625">
    <property type="entry name" value="MdtA-like_BSH"/>
</dbReference>
<evidence type="ECO:0000259" key="1">
    <source>
        <dbReference type="Pfam" id="PF25917"/>
    </source>
</evidence>
<dbReference type="Gene3D" id="1.10.287.470">
    <property type="entry name" value="Helix hairpin bin"/>
    <property type="match status" value="1"/>
</dbReference>